<evidence type="ECO:0000256" key="5">
    <source>
        <dbReference type="ARBA" id="ARBA00012050"/>
    </source>
</evidence>
<evidence type="ECO:0000256" key="4">
    <source>
        <dbReference type="ARBA" id="ARBA00004239"/>
    </source>
</evidence>
<evidence type="ECO:0000256" key="23">
    <source>
        <dbReference type="PROSITE-ProRule" id="PRU00121"/>
    </source>
</evidence>
<accession>A0A9F7R491</accession>
<dbReference type="CTD" id="5327"/>
<evidence type="ECO:0000256" key="18">
    <source>
        <dbReference type="ARBA" id="ARBA00024195"/>
    </source>
</evidence>
<dbReference type="PROSITE" id="PS00134">
    <property type="entry name" value="TRYPSIN_HIS"/>
    <property type="match status" value="1"/>
</dbReference>
<dbReference type="PANTHER" id="PTHR24264">
    <property type="entry name" value="TRYPSIN-RELATED"/>
    <property type="match status" value="1"/>
</dbReference>
<feature type="disulfide bond" evidence="22">
    <location>
        <begin position="282"/>
        <end position="291"/>
    </location>
</feature>
<feature type="region of interest" description="Disordered" evidence="25">
    <location>
        <begin position="796"/>
        <end position="817"/>
    </location>
</feature>
<keyword evidence="22" id="KW-0245">EGF-like domain</keyword>
<evidence type="ECO:0000259" key="28">
    <source>
        <dbReference type="PROSITE" id="PS50240"/>
    </source>
</evidence>
<evidence type="ECO:0000256" key="7">
    <source>
        <dbReference type="ARBA" id="ARBA00017161"/>
    </source>
</evidence>
<evidence type="ECO:0000256" key="16">
    <source>
        <dbReference type="ARBA" id="ARBA00023180"/>
    </source>
</evidence>
<dbReference type="CDD" id="cd00190">
    <property type="entry name" value="Tryp_SPc"/>
    <property type="match status" value="1"/>
</dbReference>
<dbReference type="PROSITE" id="PS01186">
    <property type="entry name" value="EGF_2"/>
    <property type="match status" value="1"/>
</dbReference>
<dbReference type="InterPro" id="IPR043504">
    <property type="entry name" value="Peptidase_S1_PA_chymotrypsin"/>
</dbReference>
<gene>
    <name evidence="30" type="primary">plat</name>
</gene>
<dbReference type="PROSITE" id="PS50240">
    <property type="entry name" value="TRYPSIN_DOM"/>
    <property type="match status" value="1"/>
</dbReference>
<dbReference type="Pfam" id="PF00051">
    <property type="entry name" value="Kringle"/>
    <property type="match status" value="2"/>
</dbReference>
<dbReference type="InterPro" id="IPR001314">
    <property type="entry name" value="Peptidase_S1A"/>
</dbReference>
<evidence type="ECO:0000259" key="27">
    <source>
        <dbReference type="PROSITE" id="PS50070"/>
    </source>
</evidence>
<dbReference type="InterPro" id="IPR000001">
    <property type="entry name" value="Kringle"/>
</dbReference>
<dbReference type="SMART" id="SM00130">
    <property type="entry name" value="KR"/>
    <property type="match status" value="2"/>
</dbReference>
<reference evidence="30" key="2">
    <citation type="submission" date="2025-08" db="UniProtKB">
        <authorList>
            <consortium name="RefSeq"/>
        </authorList>
    </citation>
    <scope>IDENTIFICATION</scope>
    <source>
        <tissue evidence="30">Blood</tissue>
    </source>
</reference>
<dbReference type="FunFam" id="2.40.10.10:FF:000060">
    <property type="entry name" value="Acrosin"/>
    <property type="match status" value="1"/>
</dbReference>
<dbReference type="InterPro" id="IPR033116">
    <property type="entry name" value="TRYPSIN_SER"/>
</dbReference>
<keyword evidence="13 24" id="KW-0720">Serine protease</keyword>
<dbReference type="PRINTS" id="PR00722">
    <property type="entry name" value="CHYMOTRYPSIN"/>
</dbReference>
<dbReference type="PROSITE" id="PS00021">
    <property type="entry name" value="KRINGLE_1"/>
    <property type="match status" value="2"/>
</dbReference>
<keyword evidence="11" id="KW-0732">Signal</keyword>
<evidence type="ECO:0000256" key="21">
    <source>
        <dbReference type="ARBA" id="ARBA00038868"/>
    </source>
</evidence>
<comment type="subcellular location">
    <subcellularLocation>
        <location evidence="4">Secreted</location>
        <location evidence="4">Extracellular space</location>
    </subcellularLocation>
</comment>
<keyword evidence="17" id="KW-0617">Plasminogen activation</keyword>
<dbReference type="PROSITE" id="PS00135">
    <property type="entry name" value="TRYPSIN_SER"/>
    <property type="match status" value="1"/>
</dbReference>
<feature type="domain" description="Peptidase S1" evidence="28">
    <location>
        <begin position="507"/>
        <end position="788"/>
    </location>
</feature>
<evidence type="ECO:0000256" key="24">
    <source>
        <dbReference type="RuleBase" id="RU363034"/>
    </source>
</evidence>
<dbReference type="InterPro" id="IPR013806">
    <property type="entry name" value="Kringle-like"/>
</dbReference>
<dbReference type="SUPFAM" id="SSF57440">
    <property type="entry name" value="Kringle-like"/>
    <property type="match status" value="2"/>
</dbReference>
<proteinExistence type="inferred from homology"/>
<keyword evidence="8" id="KW-0964">Secreted</keyword>
<dbReference type="PRINTS" id="PR00018">
    <property type="entry name" value="KRINGLE"/>
</dbReference>
<evidence type="ECO:0000256" key="19">
    <source>
        <dbReference type="ARBA" id="ARBA00025832"/>
    </source>
</evidence>
<evidence type="ECO:0000256" key="20">
    <source>
        <dbReference type="ARBA" id="ARBA00036320"/>
    </source>
</evidence>
<keyword evidence="9 23" id="KW-0420">Kringle</keyword>
<evidence type="ECO:0000313" key="30">
    <source>
        <dbReference type="RefSeq" id="XP_053536214.1"/>
    </source>
</evidence>
<dbReference type="SMART" id="SM00181">
    <property type="entry name" value="EGF"/>
    <property type="match status" value="1"/>
</dbReference>
<dbReference type="EC" id="3.4.21.68" evidence="6"/>
<dbReference type="Gene3D" id="2.40.10.10">
    <property type="entry name" value="Trypsin-like serine proteases"/>
    <property type="match status" value="2"/>
</dbReference>
<keyword evidence="12 24" id="KW-0378">Hydrolase</keyword>
<protein>
    <recommendedName>
        <fullName evidence="7">Acrosin</fullName>
        <ecNumber evidence="5">3.4.21.10</ecNumber>
        <ecNumber evidence="21">3.4.21.4</ecNumber>
        <ecNumber evidence="6">3.4.21.68</ecNumber>
    </recommendedName>
</protein>
<dbReference type="AlphaFoldDB" id="A0A9F7R491"/>
<dbReference type="RefSeq" id="XP_053536214.1">
    <property type="nucleotide sequence ID" value="XM_053680239.1"/>
</dbReference>
<comment type="catalytic activity">
    <reaction evidence="20">
        <text>Preferential cleavage: Arg-|-Xaa, Lys-|-Xaa.</text>
        <dbReference type="EC" id="3.4.21.4"/>
    </reaction>
</comment>
<comment type="caution">
    <text evidence="22">Lacks conserved residue(s) required for the propagation of feature annotation.</text>
</comment>
<evidence type="ECO:0000256" key="12">
    <source>
        <dbReference type="ARBA" id="ARBA00022801"/>
    </source>
</evidence>
<dbReference type="FunFam" id="2.40.20.10:FF:000001">
    <property type="entry name" value="Urokinase-type plasminogen activator"/>
    <property type="match status" value="2"/>
</dbReference>
<evidence type="ECO:0000256" key="2">
    <source>
        <dbReference type="ARBA" id="ARBA00001656"/>
    </source>
</evidence>
<dbReference type="Pfam" id="PF00089">
    <property type="entry name" value="Trypsin"/>
    <property type="match status" value="1"/>
</dbReference>
<evidence type="ECO:0000256" key="25">
    <source>
        <dbReference type="SAM" id="MobiDB-lite"/>
    </source>
</evidence>
<reference evidence="29" key="1">
    <citation type="journal article" date="2016" name="Nat. Commun.">
        <title>The channel catfish genome sequence provides insights into the evolution of scale formation in teleosts.</title>
        <authorList>
            <person name="Liu Z."/>
            <person name="Liu S."/>
            <person name="Yao J."/>
            <person name="Bao L."/>
            <person name="Zhang J."/>
            <person name="Li Y."/>
            <person name="Jiang C."/>
            <person name="Sun L."/>
            <person name="Wang R."/>
            <person name="Zhang Y."/>
            <person name="Zhou T."/>
            <person name="Zeng Q."/>
            <person name="Fu Q."/>
            <person name="Gao S."/>
            <person name="Li N."/>
            <person name="Koren S."/>
            <person name="Jiang Y."/>
            <person name="Zimin A."/>
            <person name="Xu P."/>
            <person name="Phillippy A.M."/>
            <person name="Geng X."/>
            <person name="Song L."/>
            <person name="Sun F."/>
            <person name="Li C."/>
            <person name="Wang X."/>
            <person name="Chen A."/>
            <person name="Jin Y."/>
            <person name="Yuan Z."/>
            <person name="Yang Y."/>
            <person name="Tan S."/>
            <person name="Peatman E."/>
            <person name="Lu J."/>
            <person name="Qin Z."/>
            <person name="Dunham R."/>
            <person name="Li Z."/>
            <person name="Sonstegard T."/>
            <person name="Feng J."/>
            <person name="Danzmann R.G."/>
            <person name="Schroeder S."/>
            <person name="Scheffler B."/>
            <person name="Duke M.V."/>
            <person name="Ballard L."/>
            <person name="Kucuktas H."/>
            <person name="Kaltenboeck L."/>
            <person name="Liu H."/>
            <person name="Armbruster J."/>
            <person name="Xie Y."/>
            <person name="Kirby M.L."/>
            <person name="Tian Y."/>
            <person name="Flanagan M.E."/>
            <person name="Mu W."/>
            <person name="Waldbieser G.C."/>
        </authorList>
    </citation>
    <scope>NUCLEOTIDE SEQUENCE [LARGE SCALE GENOMIC DNA]</scope>
    <source>
        <strain evidence="29">SDA103</strain>
    </source>
</reference>
<comment type="catalytic activity">
    <reaction evidence="1">
        <text>Specific cleavage of Arg-|-Val bond in plasminogen to form plasmin.</text>
        <dbReference type="EC" id="3.4.21.68"/>
    </reaction>
</comment>
<keyword evidence="16" id="KW-0325">Glycoprotein</keyword>
<evidence type="ECO:0000256" key="11">
    <source>
        <dbReference type="ARBA" id="ARBA00022729"/>
    </source>
</evidence>
<dbReference type="PROSITE" id="PS50070">
    <property type="entry name" value="KRINGLE_2"/>
    <property type="match status" value="2"/>
</dbReference>
<evidence type="ECO:0000256" key="13">
    <source>
        <dbReference type="ARBA" id="ARBA00022825"/>
    </source>
</evidence>
<dbReference type="PROSITE" id="PS00022">
    <property type="entry name" value="EGF_1"/>
    <property type="match status" value="1"/>
</dbReference>
<keyword evidence="10 24" id="KW-0645">Protease</keyword>
<feature type="domain" description="EGF-like" evidence="26">
    <location>
        <begin position="254"/>
        <end position="292"/>
    </location>
</feature>
<evidence type="ECO:0000256" key="6">
    <source>
        <dbReference type="ARBA" id="ARBA00013193"/>
    </source>
</evidence>
<keyword evidence="29" id="KW-1185">Reference proteome</keyword>
<dbReference type="InterPro" id="IPR018056">
    <property type="entry name" value="Kringle_CS"/>
</dbReference>
<dbReference type="OrthoDB" id="6020543at2759"/>
<dbReference type="EC" id="3.4.21.4" evidence="21"/>
<dbReference type="GO" id="GO:0031639">
    <property type="term" value="P:plasminogen activation"/>
    <property type="evidence" value="ECO:0007669"/>
    <property type="project" value="TreeGrafter"/>
</dbReference>
<dbReference type="InterPro" id="IPR018114">
    <property type="entry name" value="TRYPSIN_HIS"/>
</dbReference>
<evidence type="ECO:0000256" key="15">
    <source>
        <dbReference type="ARBA" id="ARBA00023157"/>
    </source>
</evidence>
<evidence type="ECO:0000256" key="9">
    <source>
        <dbReference type="ARBA" id="ARBA00022572"/>
    </source>
</evidence>
<evidence type="ECO:0000256" key="3">
    <source>
        <dbReference type="ARBA" id="ARBA00003042"/>
    </source>
</evidence>
<evidence type="ECO:0000256" key="8">
    <source>
        <dbReference type="ARBA" id="ARBA00022525"/>
    </source>
</evidence>
<dbReference type="SUPFAM" id="SSF50494">
    <property type="entry name" value="Trypsin-like serine proteases"/>
    <property type="match status" value="1"/>
</dbReference>
<dbReference type="InterPro" id="IPR000742">
    <property type="entry name" value="EGF"/>
</dbReference>
<dbReference type="InterPro" id="IPR050127">
    <property type="entry name" value="Serine_Proteases_S1"/>
</dbReference>
<organism evidence="29 30">
    <name type="scientific">Ictalurus punctatus</name>
    <name type="common">Channel catfish</name>
    <name type="synonym">Silurus punctatus</name>
    <dbReference type="NCBI Taxonomy" id="7998"/>
    <lineage>
        <taxon>Eukaryota</taxon>
        <taxon>Metazoa</taxon>
        <taxon>Chordata</taxon>
        <taxon>Craniata</taxon>
        <taxon>Vertebrata</taxon>
        <taxon>Euteleostomi</taxon>
        <taxon>Actinopterygii</taxon>
        <taxon>Neopterygii</taxon>
        <taxon>Teleostei</taxon>
        <taxon>Ostariophysi</taxon>
        <taxon>Siluriformes</taxon>
        <taxon>Ictaluridae</taxon>
        <taxon>Ictalurus</taxon>
    </lineage>
</organism>
<name>A0A9F7R491_ICTPU</name>
<dbReference type="EC" id="3.4.21.10" evidence="5"/>
<evidence type="ECO:0000259" key="26">
    <source>
        <dbReference type="PROSITE" id="PS50026"/>
    </source>
</evidence>
<dbReference type="Gene3D" id="2.40.20.10">
    <property type="entry name" value="Plasminogen Kringle 4"/>
    <property type="match status" value="2"/>
</dbReference>
<comment type="catalytic activity">
    <reaction evidence="2">
        <text>Preferential cleavage: Arg-|-Xaa, Lys-|-Xaa.</text>
        <dbReference type="EC" id="3.4.21.10"/>
    </reaction>
</comment>
<evidence type="ECO:0000313" key="29">
    <source>
        <dbReference type="Proteomes" id="UP000221080"/>
    </source>
</evidence>
<keyword evidence="14" id="KW-0865">Zymogen</keyword>
<dbReference type="GO" id="GO:0004252">
    <property type="term" value="F:serine-type endopeptidase activity"/>
    <property type="evidence" value="ECO:0007669"/>
    <property type="project" value="UniProtKB-EC"/>
</dbReference>
<evidence type="ECO:0000256" key="10">
    <source>
        <dbReference type="ARBA" id="ARBA00022670"/>
    </source>
</evidence>
<evidence type="ECO:0000256" key="14">
    <source>
        <dbReference type="ARBA" id="ARBA00023145"/>
    </source>
</evidence>
<dbReference type="PANTHER" id="PTHR24264:SF42">
    <property type="entry name" value="TISSUE-TYPE PLASMINOGEN ACTIVATOR"/>
    <property type="match status" value="1"/>
</dbReference>
<dbReference type="InterPro" id="IPR001254">
    <property type="entry name" value="Trypsin_dom"/>
</dbReference>
<comment type="function">
    <text evidence="3">Acrosin is the major protease of mammalian spermatozoa. It is a serine protease of trypsin-like cleavage specificity, it is synthesized in a zymogen form, proacrosin and stored in the acrosome.</text>
</comment>
<evidence type="ECO:0000256" key="1">
    <source>
        <dbReference type="ARBA" id="ARBA00001538"/>
    </source>
</evidence>
<dbReference type="Gene3D" id="2.10.70.10">
    <property type="entry name" value="Complement Module, domain 1"/>
    <property type="match status" value="1"/>
</dbReference>
<evidence type="ECO:0000256" key="17">
    <source>
        <dbReference type="ARBA" id="ARBA00023202"/>
    </source>
</evidence>
<keyword evidence="15 22" id="KW-1015">Disulfide bond</keyword>
<dbReference type="InterPro" id="IPR038178">
    <property type="entry name" value="Kringle_sf"/>
</dbReference>
<dbReference type="GeneID" id="108265556"/>
<dbReference type="SUPFAM" id="SSF57603">
    <property type="entry name" value="FnI-like domain"/>
    <property type="match status" value="1"/>
</dbReference>
<dbReference type="PROSITE" id="PS50026">
    <property type="entry name" value="EGF_3"/>
    <property type="match status" value="1"/>
</dbReference>
<dbReference type="Proteomes" id="UP000221080">
    <property type="component" value="Chromosome 5"/>
</dbReference>
<feature type="disulfide bond" evidence="22">
    <location>
        <begin position="263"/>
        <end position="280"/>
    </location>
</feature>
<dbReference type="GO" id="GO:0005615">
    <property type="term" value="C:extracellular space"/>
    <property type="evidence" value="ECO:0007669"/>
    <property type="project" value="TreeGrafter"/>
</dbReference>
<dbReference type="InterPro" id="IPR009003">
    <property type="entry name" value="Peptidase_S1_PA"/>
</dbReference>
<dbReference type="GO" id="GO:0014909">
    <property type="term" value="P:smooth muscle cell migration"/>
    <property type="evidence" value="ECO:0007669"/>
    <property type="project" value="TreeGrafter"/>
</dbReference>
<sequence length="817" mass="92740">MVDTVLSTVLSYWHPFSQYLYQDNSSESSPIMPDEVGEYMARDLRPFLHTESLHILQILSYMLVDSPLQFTPQVFYGFQVMGQGWPWQDFVFHSLPKTIKPVDKELLDVLETCIWTATEGAAFFLAKPLVSQPLIEQSRRRERCECSRKARPCAFRTVLATLGKSLSSLRGLCEIMKTVARLLLLLLPLHYCTLADMELLHRERRGTRNYRDHCVDSDSAAVREIGETWLRWRGQKVEYCRCASRARARCHYIPITTCYVSRCYSGGTCKEAVFSKDFICLCLPGFTGQQCEINLNEKCVSGQGSDYRGTWSMSSSSAECINWNSTLLRGKKFTARKPDTRILGLGNHNYCRNPDGDSRPWCYVFKKSQIVWEFCSMPNCTTDPILECVQGLGQSYRGTQTISKSNSKCLQWDSPAIYHKFYTAWRPDARQLGLGSHSYCRNPDSDLGPWCHIYKGSQLTWELCDIPKCSRKPSTITTLGPRAPTTTIRGTSCGQRSEMPSSSIFRILGGQDSDIRQQPWQVAITVYLPRTKSHNFLCGGVLIDSCWVLSAAHCFQEGFAENRLHVILGRTFRLQNSSSEQTFDVETYWIHEQYNDANYDNDIALLKLKSKTGICAVNSPEVLPVCLPKPGIVLPDWMECEISGYGKDKEFSPFYSERIKQGHVRLWPQEQCVPEKLSGREITLNMLCAGDTRGLDDACKGDSGGPLVCEKDRQMTLIGLISWGDGCGKKDMPGLREAWSLSQGTWGTSLGTPWMGCQPIAGHNHTHIHTLIHTHWTIWKCQSTYNTWRWTGGGNRRTPPKHWKNMQTPFKRSGDGI</sequence>
<feature type="domain" description="Kringle" evidence="27">
    <location>
        <begin position="298"/>
        <end position="380"/>
    </location>
</feature>
<dbReference type="Gene3D" id="2.10.25.10">
    <property type="entry name" value="Laminin"/>
    <property type="match status" value="1"/>
</dbReference>
<dbReference type="CDD" id="cd00108">
    <property type="entry name" value="KR"/>
    <property type="match status" value="2"/>
</dbReference>
<dbReference type="CDD" id="cd00054">
    <property type="entry name" value="EGF_CA"/>
    <property type="match status" value="1"/>
</dbReference>
<comment type="similarity">
    <text evidence="18">Belongs to the peptidase S1 family. CLIP subfamily.</text>
</comment>
<evidence type="ECO:0000256" key="22">
    <source>
        <dbReference type="PROSITE-ProRule" id="PRU00076"/>
    </source>
</evidence>
<dbReference type="FunFam" id="2.40.10.10:FF:000002">
    <property type="entry name" value="Transmembrane protease serine"/>
    <property type="match status" value="1"/>
</dbReference>
<feature type="domain" description="Kringle" evidence="27">
    <location>
        <begin position="387"/>
        <end position="469"/>
    </location>
</feature>
<comment type="subunit">
    <text evidence="19">Heavy chain (catalytic) and a light chain linked by two disulfide bonds. Forms a heterodimer with SERPINA5.</text>
</comment>
<dbReference type="SMART" id="SM00020">
    <property type="entry name" value="Tryp_SPc"/>
    <property type="match status" value="1"/>
</dbReference>